<dbReference type="PROSITE" id="PS51257">
    <property type="entry name" value="PROKAR_LIPOPROTEIN"/>
    <property type="match status" value="1"/>
</dbReference>
<keyword evidence="2" id="KW-1185">Reference proteome</keyword>
<accession>A0A843UV23</accession>
<gene>
    <name evidence="1" type="ORF">Taro_018041</name>
</gene>
<organism evidence="1 2">
    <name type="scientific">Colocasia esculenta</name>
    <name type="common">Wild taro</name>
    <name type="synonym">Arum esculentum</name>
    <dbReference type="NCBI Taxonomy" id="4460"/>
    <lineage>
        <taxon>Eukaryota</taxon>
        <taxon>Viridiplantae</taxon>
        <taxon>Streptophyta</taxon>
        <taxon>Embryophyta</taxon>
        <taxon>Tracheophyta</taxon>
        <taxon>Spermatophyta</taxon>
        <taxon>Magnoliopsida</taxon>
        <taxon>Liliopsida</taxon>
        <taxon>Araceae</taxon>
        <taxon>Aroideae</taxon>
        <taxon>Colocasieae</taxon>
        <taxon>Colocasia</taxon>
    </lineage>
</organism>
<dbReference type="Proteomes" id="UP000652761">
    <property type="component" value="Unassembled WGS sequence"/>
</dbReference>
<protein>
    <submittedName>
        <fullName evidence="1">Uncharacterized protein</fullName>
    </submittedName>
</protein>
<reference evidence="1" key="1">
    <citation type="submission" date="2017-07" db="EMBL/GenBank/DDBJ databases">
        <title>Taro Niue Genome Assembly and Annotation.</title>
        <authorList>
            <person name="Atibalentja N."/>
            <person name="Keating K."/>
            <person name="Fields C.J."/>
        </authorList>
    </citation>
    <scope>NUCLEOTIDE SEQUENCE</scope>
    <source>
        <strain evidence="1">Niue_2</strain>
        <tissue evidence="1">Leaf</tissue>
    </source>
</reference>
<name>A0A843UV23_COLES</name>
<evidence type="ECO:0000313" key="1">
    <source>
        <dbReference type="EMBL" id="MQL85520.1"/>
    </source>
</evidence>
<dbReference type="AlphaFoldDB" id="A0A843UV23"/>
<proteinExistence type="predicted"/>
<feature type="non-terminal residue" evidence="1">
    <location>
        <position position="27"/>
    </location>
</feature>
<dbReference type="EMBL" id="NMUH01000833">
    <property type="protein sequence ID" value="MQL85520.1"/>
    <property type="molecule type" value="Genomic_DNA"/>
</dbReference>
<evidence type="ECO:0000313" key="2">
    <source>
        <dbReference type="Proteomes" id="UP000652761"/>
    </source>
</evidence>
<sequence length="27" mass="2942">MASRSWNCYCQWSSACAPHVTRGATPA</sequence>
<comment type="caution">
    <text evidence="1">The sequence shown here is derived from an EMBL/GenBank/DDBJ whole genome shotgun (WGS) entry which is preliminary data.</text>
</comment>